<feature type="transmembrane region" description="Helical" evidence="1">
    <location>
        <begin position="44"/>
        <end position="66"/>
    </location>
</feature>
<feature type="transmembrane region" description="Helical" evidence="1">
    <location>
        <begin position="98"/>
        <end position="114"/>
    </location>
</feature>
<evidence type="ECO:0000256" key="1">
    <source>
        <dbReference type="SAM" id="Phobius"/>
    </source>
</evidence>
<protein>
    <submittedName>
        <fullName evidence="2">Membrane protein</fullName>
    </submittedName>
</protein>
<evidence type="ECO:0000313" key="3">
    <source>
        <dbReference type="Proteomes" id="UP000614811"/>
    </source>
</evidence>
<organism evidence="2 3">
    <name type="scientific">Arenicella chitinivorans</name>
    <dbReference type="NCBI Taxonomy" id="1329800"/>
    <lineage>
        <taxon>Bacteria</taxon>
        <taxon>Pseudomonadati</taxon>
        <taxon>Pseudomonadota</taxon>
        <taxon>Gammaproteobacteria</taxon>
        <taxon>Arenicellales</taxon>
        <taxon>Arenicellaceae</taxon>
        <taxon>Arenicella</taxon>
    </lineage>
</organism>
<comment type="caution">
    <text evidence="2">The sequence shown here is derived from an EMBL/GenBank/DDBJ whole genome shotgun (WGS) entry which is preliminary data.</text>
</comment>
<keyword evidence="1" id="KW-0472">Membrane</keyword>
<reference evidence="2" key="2">
    <citation type="submission" date="2020-09" db="EMBL/GenBank/DDBJ databases">
        <authorList>
            <person name="Sun Q."/>
            <person name="Kim S."/>
        </authorList>
    </citation>
    <scope>NUCLEOTIDE SEQUENCE</scope>
    <source>
        <strain evidence="2">KCTC 12711</strain>
    </source>
</reference>
<name>A0A918S1I5_9GAMM</name>
<keyword evidence="3" id="KW-1185">Reference proteome</keyword>
<accession>A0A918S1I5</accession>
<dbReference type="Pfam" id="PF06993">
    <property type="entry name" value="DUF1304"/>
    <property type="match status" value="1"/>
</dbReference>
<dbReference type="PANTHER" id="PTHR38446">
    <property type="entry name" value="BLL0914 PROTEIN"/>
    <property type="match status" value="1"/>
</dbReference>
<gene>
    <name evidence="2" type="ORF">GCM10008090_29010</name>
</gene>
<dbReference type="AlphaFoldDB" id="A0A918S1I5"/>
<dbReference type="Proteomes" id="UP000614811">
    <property type="component" value="Unassembled WGS sequence"/>
</dbReference>
<feature type="transmembrane region" description="Helical" evidence="1">
    <location>
        <begin position="73"/>
        <end position="92"/>
    </location>
</feature>
<reference evidence="2" key="1">
    <citation type="journal article" date="2014" name="Int. J. Syst. Evol. Microbiol.">
        <title>Complete genome sequence of Corynebacterium casei LMG S-19264T (=DSM 44701T), isolated from a smear-ripened cheese.</title>
        <authorList>
            <consortium name="US DOE Joint Genome Institute (JGI-PGF)"/>
            <person name="Walter F."/>
            <person name="Albersmeier A."/>
            <person name="Kalinowski J."/>
            <person name="Ruckert C."/>
        </authorList>
    </citation>
    <scope>NUCLEOTIDE SEQUENCE</scope>
    <source>
        <strain evidence="2">KCTC 12711</strain>
    </source>
</reference>
<keyword evidence="1" id="KW-1133">Transmembrane helix</keyword>
<dbReference type="InterPro" id="IPR009732">
    <property type="entry name" value="DUF1304"/>
</dbReference>
<dbReference type="PANTHER" id="PTHR38446:SF1">
    <property type="entry name" value="BLL0914 PROTEIN"/>
    <property type="match status" value="1"/>
</dbReference>
<dbReference type="RefSeq" id="WP_189402427.1">
    <property type="nucleotide sequence ID" value="NZ_BMXA01000006.1"/>
</dbReference>
<proteinExistence type="predicted"/>
<dbReference type="EMBL" id="BMXA01000006">
    <property type="protein sequence ID" value="GHA17508.1"/>
    <property type="molecule type" value="Genomic_DNA"/>
</dbReference>
<keyword evidence="1" id="KW-0812">Transmembrane</keyword>
<evidence type="ECO:0000313" key="2">
    <source>
        <dbReference type="EMBL" id="GHA17508.1"/>
    </source>
</evidence>
<sequence>MKQLAILFSILVACLHIAFLVLEMFLWEAPFGLKTFGMTPQEASLTATLAFNQGVYNGFLAAGIVWSLFSRRYATLFFFLACVVVAGIVGALTAKPSIFFVQAMPAVLASLFLWRSSLLSEKTV</sequence>